<dbReference type="SUPFAM" id="SSF52540">
    <property type="entry name" value="P-loop containing nucleoside triphosphate hydrolases"/>
    <property type="match status" value="1"/>
</dbReference>
<dbReference type="Pfam" id="PF12705">
    <property type="entry name" value="PDDEXK_1"/>
    <property type="match status" value="1"/>
</dbReference>
<name>A0A2U1CKQ7_9BURK</name>
<accession>A0A2U1CKQ7</accession>
<keyword evidence="2" id="KW-0067">ATP-binding</keyword>
<keyword evidence="3" id="KW-1185">Reference proteome</keyword>
<dbReference type="RefSeq" id="WP_116518638.1">
    <property type="nucleotide sequence ID" value="NZ_JACCEX010000003.1"/>
</dbReference>
<keyword evidence="2" id="KW-0378">Hydrolase</keyword>
<dbReference type="InterPro" id="IPR011604">
    <property type="entry name" value="PDDEXK-like_dom_sf"/>
</dbReference>
<dbReference type="GO" id="GO:0004386">
    <property type="term" value="F:helicase activity"/>
    <property type="evidence" value="ECO:0007669"/>
    <property type="project" value="UniProtKB-KW"/>
</dbReference>
<dbReference type="Proteomes" id="UP000246145">
    <property type="component" value="Unassembled WGS sequence"/>
</dbReference>
<comment type="caution">
    <text evidence="2">The sequence shown here is derived from an EMBL/GenBank/DDBJ whole genome shotgun (WGS) entry which is preliminary data.</text>
</comment>
<dbReference type="STRING" id="1231391.GCA_000308195_02336"/>
<keyword evidence="2" id="KW-0347">Helicase</keyword>
<gene>
    <name evidence="2" type="ORF">C7440_2323</name>
</gene>
<evidence type="ECO:0000259" key="1">
    <source>
        <dbReference type="Pfam" id="PF12705"/>
    </source>
</evidence>
<evidence type="ECO:0000313" key="3">
    <source>
        <dbReference type="Proteomes" id="UP000246145"/>
    </source>
</evidence>
<dbReference type="OrthoDB" id="9761147at2"/>
<organism evidence="2 3">
    <name type="scientific">Pusillimonas noertemannii</name>
    <dbReference type="NCBI Taxonomy" id="305977"/>
    <lineage>
        <taxon>Bacteria</taxon>
        <taxon>Pseudomonadati</taxon>
        <taxon>Pseudomonadota</taxon>
        <taxon>Betaproteobacteria</taxon>
        <taxon>Burkholderiales</taxon>
        <taxon>Alcaligenaceae</taxon>
        <taxon>Pusillimonas</taxon>
    </lineage>
</organism>
<dbReference type="EMBL" id="QEKO01000003">
    <property type="protein sequence ID" value="PVY61596.1"/>
    <property type="molecule type" value="Genomic_DNA"/>
</dbReference>
<dbReference type="Gene3D" id="3.90.320.10">
    <property type="match status" value="1"/>
</dbReference>
<dbReference type="InterPro" id="IPR038726">
    <property type="entry name" value="PDDEXK_AddAB-type"/>
</dbReference>
<reference evidence="2 3" key="1">
    <citation type="submission" date="2018-04" db="EMBL/GenBank/DDBJ databases">
        <title>Genomic Encyclopedia of Type Strains, Phase IV (KMG-IV): sequencing the most valuable type-strain genomes for metagenomic binning, comparative biology and taxonomic classification.</title>
        <authorList>
            <person name="Goeker M."/>
        </authorList>
    </citation>
    <scope>NUCLEOTIDE SEQUENCE [LARGE SCALE GENOMIC DNA]</scope>
    <source>
        <strain evidence="2 3">DSM 10065</strain>
    </source>
</reference>
<dbReference type="AlphaFoldDB" id="A0A2U1CKQ7"/>
<proteinExistence type="predicted"/>
<dbReference type="NCBIfam" id="TIGR03623">
    <property type="entry name" value="probable DNA repair protein"/>
    <property type="match status" value="1"/>
</dbReference>
<evidence type="ECO:0000313" key="2">
    <source>
        <dbReference type="EMBL" id="PVY61596.1"/>
    </source>
</evidence>
<keyword evidence="2" id="KW-0547">Nucleotide-binding</keyword>
<dbReference type="InterPro" id="IPR027417">
    <property type="entry name" value="P-loop_NTPase"/>
</dbReference>
<sequence>METTLPSLAPARLAEPESPDTLVLTVNNRYARRILANLSAGLDEQRRVMALPDIVPLRAWLQQAGDTLSFVPEAGLASHVIDAFGARSLWQRVIADIEAEHVLLDAGQAAALAIEADRMMSEWRLSLQPGEETVDHQRFLLWRDEYRRRLQSLDAEDAVLGFERVCDAVEAGLLEYRFSRLVLAGFTELSPQLQRLLDVLAAQGVELYQLELDATKARSVRRVMAPDPDSEWRLAAQWAGDKLRSDPDGRYAIVAAQLEGDVALAHRVLREALRGQGGEPAFSYNVAVARPLAQWPLIRAALAWLYLLAEMARQRRCAPSVAGAALLAGRCVADAEESDGRARIDASMRADAVVSLAAGEFARRLAQLAPALAGAWAACFEQVLANAGRASIDVWVGRFRQWLQMLGFPGPAALDSHAYQTVDALERLLERLARQTIVLGRIDFGAAVAALSSLAGQTPFQPQRDPSARLDVQGFLEAEGGRWDGVWILGLTDEVLPSVPRPNPLLPLSALRRANAPRATPERELAWARAMFDALLCTAPEVRVSHALQEGERELRASPFVAPIETEEYVLRRQAVPTVAMERIIDEKGPALPAGAPTRGGIAVIDTQARNPLWAFARYRLGAGQMCDYADLADQNARGLFLHKCMELACKSLTNSDSLLAQASDGSLAQVIDAALEQAASECLADYGAVVRELEQDRASAILHEWFALELERGPFSVKAVEEAFLWTRGPLQLRLRLDRIDELPDGRLAVIDYKTGGGKADPKSDWMRERPVGLQLPFYAAVLAEDQASVAALLLARLHARGIEVRGLADGDCGFAGPATLGEWADFQHLSWDALMSQWRMVIQRLADEYAQGIAANSVLRADDLAYCDVLPFLRLNEEADHVA</sequence>
<dbReference type="InterPro" id="IPR019925">
    <property type="entry name" value="DNA_repair_protein_predicted"/>
</dbReference>
<protein>
    <submittedName>
        <fullName evidence="2">DNA helicase/exodeoxyribonuclease V subunit B</fullName>
    </submittedName>
</protein>
<feature type="domain" description="PD-(D/E)XK endonuclease-like" evidence="1">
    <location>
        <begin position="607"/>
        <end position="854"/>
    </location>
</feature>